<comment type="similarity">
    <text evidence="2 10">Belongs to the complex I 75 kDa subunit family.</text>
</comment>
<dbReference type="RefSeq" id="WP_188254837.1">
    <property type="nucleotide sequence ID" value="NZ_JABVCF010000005.1"/>
</dbReference>
<dbReference type="Pfam" id="PF13510">
    <property type="entry name" value="Fer2_4"/>
    <property type="match status" value="1"/>
</dbReference>
<dbReference type="FunFam" id="3.30.200.210:FF:000002">
    <property type="entry name" value="NADH-ubiquinone oxidoreductase 75 kDa subunit"/>
    <property type="match status" value="1"/>
</dbReference>
<dbReference type="PROSITE" id="PS51669">
    <property type="entry name" value="4FE4S_MOW_BIS_MGD"/>
    <property type="match status" value="1"/>
</dbReference>
<feature type="domain" description="4Fe-4S Mo/W bis-MGD-type" evidence="12">
    <location>
        <begin position="224"/>
        <end position="280"/>
    </location>
</feature>
<evidence type="ECO:0000256" key="9">
    <source>
        <dbReference type="ARBA" id="ARBA00047712"/>
    </source>
</evidence>
<dbReference type="InterPro" id="IPR050123">
    <property type="entry name" value="Prok_molybdopt-oxidoreductase"/>
</dbReference>
<keyword evidence="4 10" id="KW-0479">Metal-binding</keyword>
<dbReference type="GO" id="GO:0046872">
    <property type="term" value="F:metal ion binding"/>
    <property type="evidence" value="ECO:0007669"/>
    <property type="project" value="UniProtKB-UniRule"/>
</dbReference>
<keyword evidence="10" id="KW-0001">2Fe-2S</keyword>
<dbReference type="CDD" id="cd02773">
    <property type="entry name" value="MopB_Res-Cmplx1_Nad11"/>
    <property type="match status" value="1"/>
</dbReference>
<evidence type="ECO:0000256" key="3">
    <source>
        <dbReference type="ARBA" id="ARBA00022485"/>
    </source>
</evidence>
<dbReference type="Gene3D" id="3.30.70.20">
    <property type="match status" value="1"/>
</dbReference>
<dbReference type="PROSITE" id="PS51839">
    <property type="entry name" value="4FE4S_HC3"/>
    <property type="match status" value="1"/>
</dbReference>
<organism evidence="14 15">
    <name type="scientific">Pseudaminobacter soli</name>
    <name type="common">ex Zhang et al. 2022</name>
    <dbReference type="NCBI Taxonomy" id="2831468"/>
    <lineage>
        <taxon>Bacteria</taxon>
        <taxon>Pseudomonadati</taxon>
        <taxon>Pseudomonadota</taxon>
        <taxon>Alphaproteobacteria</taxon>
        <taxon>Hyphomicrobiales</taxon>
        <taxon>Phyllobacteriaceae</taxon>
        <taxon>Pseudaminobacter</taxon>
    </lineage>
</organism>
<dbReference type="GO" id="GO:0016020">
    <property type="term" value="C:membrane"/>
    <property type="evidence" value="ECO:0007669"/>
    <property type="project" value="InterPro"/>
</dbReference>
<dbReference type="Pfam" id="PF22117">
    <property type="entry name" value="Fer4_Nqo3"/>
    <property type="match status" value="1"/>
</dbReference>
<evidence type="ECO:0000256" key="4">
    <source>
        <dbReference type="ARBA" id="ARBA00022723"/>
    </source>
</evidence>
<dbReference type="GO" id="GO:0016651">
    <property type="term" value="F:oxidoreductase activity, acting on NAD(P)H"/>
    <property type="evidence" value="ECO:0007669"/>
    <property type="project" value="InterPro"/>
</dbReference>
<evidence type="ECO:0000256" key="7">
    <source>
        <dbReference type="ARBA" id="ARBA00023014"/>
    </source>
</evidence>
<dbReference type="InterPro" id="IPR010228">
    <property type="entry name" value="NADH_UbQ_OxRdtase_Gsu"/>
</dbReference>
<dbReference type="GO" id="GO:0051539">
    <property type="term" value="F:4 iron, 4 sulfur cluster binding"/>
    <property type="evidence" value="ECO:0007669"/>
    <property type="project" value="UniProtKB-KW"/>
</dbReference>
<keyword evidence="3 10" id="KW-0004">4Fe-4S</keyword>
<keyword evidence="14" id="KW-0560">Oxidoreductase</keyword>
<keyword evidence="7 10" id="KW-0411">Iron-sulfur</keyword>
<dbReference type="GO" id="GO:0048038">
    <property type="term" value="F:quinone binding"/>
    <property type="evidence" value="ECO:0007669"/>
    <property type="project" value="UniProtKB-UniRule"/>
</dbReference>
<dbReference type="GO" id="GO:0042773">
    <property type="term" value="P:ATP synthesis coupled electron transport"/>
    <property type="evidence" value="ECO:0007669"/>
    <property type="project" value="InterPro"/>
</dbReference>
<dbReference type="InterPro" id="IPR001041">
    <property type="entry name" value="2Fe-2S_ferredoxin-type"/>
</dbReference>
<evidence type="ECO:0000256" key="8">
    <source>
        <dbReference type="ARBA" id="ARBA00023027"/>
    </source>
</evidence>
<dbReference type="NCBIfam" id="TIGR01973">
    <property type="entry name" value="NuoG"/>
    <property type="match status" value="1"/>
</dbReference>
<dbReference type="FunFam" id="3.30.70.20:FF:000002">
    <property type="entry name" value="NADH-ubiquinone oxidoreductase 75 kDa subunit"/>
    <property type="match status" value="1"/>
</dbReference>
<evidence type="ECO:0000256" key="10">
    <source>
        <dbReference type="RuleBase" id="RU003525"/>
    </source>
</evidence>
<gene>
    <name evidence="14" type="ORF">KEU06_11725</name>
</gene>
<dbReference type="PANTHER" id="PTHR43105:SF13">
    <property type="entry name" value="NADH-UBIQUINONE OXIDOREDUCTASE 75 KDA SUBUNIT, MITOCHONDRIAL"/>
    <property type="match status" value="1"/>
</dbReference>
<comment type="catalytic activity">
    <reaction evidence="9 10">
        <text>a quinone + NADH + 5 H(+)(in) = a quinol + NAD(+) + 4 H(+)(out)</text>
        <dbReference type="Rhea" id="RHEA:57888"/>
        <dbReference type="ChEBI" id="CHEBI:15378"/>
        <dbReference type="ChEBI" id="CHEBI:24646"/>
        <dbReference type="ChEBI" id="CHEBI:57540"/>
        <dbReference type="ChEBI" id="CHEBI:57945"/>
        <dbReference type="ChEBI" id="CHEBI:132124"/>
    </reaction>
</comment>
<feature type="domain" description="4Fe-4S His(Cys)3-ligated-type" evidence="13">
    <location>
        <begin position="87"/>
        <end position="126"/>
    </location>
</feature>
<keyword evidence="15" id="KW-1185">Reference proteome</keyword>
<dbReference type="Pfam" id="PF09326">
    <property type="entry name" value="NADH_dhqG_C"/>
    <property type="match status" value="1"/>
</dbReference>
<evidence type="ECO:0000259" key="13">
    <source>
        <dbReference type="PROSITE" id="PS51839"/>
    </source>
</evidence>
<dbReference type="AlphaFoldDB" id="A0A942I321"/>
<comment type="function">
    <text evidence="10">NDH-1 shuttles electrons from NADH, via FMN and iron-sulfur (Fe-S) centers, to quinones in the respiratory chain. Couples the redox reaction to proton translocation (for every two electrons transferred, four hydrogen ions are translocated across the cytoplasmic membrane), and thus conserves the redox energy in a proton gradient.</text>
</comment>
<dbReference type="InterPro" id="IPR054351">
    <property type="entry name" value="NADH_UbQ_OxRdtase_ferredoxin"/>
</dbReference>
<dbReference type="InterPro" id="IPR015405">
    <property type="entry name" value="NDUFS1-like_C"/>
</dbReference>
<reference evidence="14" key="1">
    <citation type="submission" date="2021-04" db="EMBL/GenBank/DDBJ databases">
        <title>Pseudaminobacter soli sp. nov., isolated from paddy soil contaminated by heavy metals.</title>
        <authorList>
            <person name="Zhang K."/>
        </authorList>
    </citation>
    <scope>NUCLEOTIDE SEQUENCE</scope>
    <source>
        <strain evidence="14">19-2017</strain>
    </source>
</reference>
<keyword evidence="10" id="KW-0874">Quinone</keyword>
<evidence type="ECO:0000259" key="11">
    <source>
        <dbReference type="PROSITE" id="PS51085"/>
    </source>
</evidence>
<dbReference type="InterPro" id="IPR019574">
    <property type="entry name" value="NADH_UbQ_OxRdtase_Gsu_4Fe4S-bd"/>
</dbReference>
<evidence type="ECO:0000256" key="6">
    <source>
        <dbReference type="ARBA" id="ARBA00023004"/>
    </source>
</evidence>
<evidence type="ECO:0000256" key="5">
    <source>
        <dbReference type="ARBA" id="ARBA00022967"/>
    </source>
</evidence>
<dbReference type="InterPro" id="IPR036010">
    <property type="entry name" value="2Fe-2S_ferredoxin-like_sf"/>
</dbReference>
<dbReference type="Pfam" id="PF00384">
    <property type="entry name" value="Molybdopterin"/>
    <property type="match status" value="1"/>
</dbReference>
<dbReference type="Pfam" id="PF22151">
    <property type="entry name" value="Fer4_NDSU1"/>
    <property type="match status" value="1"/>
</dbReference>
<comment type="caution">
    <text evidence="14">The sequence shown here is derived from an EMBL/GenBank/DDBJ whole genome shotgun (WGS) entry which is preliminary data.</text>
</comment>
<dbReference type="Proteomes" id="UP000680348">
    <property type="component" value="Unassembled WGS sequence"/>
</dbReference>
<dbReference type="Gene3D" id="3.30.200.210">
    <property type="match status" value="1"/>
</dbReference>
<dbReference type="SUPFAM" id="SSF54292">
    <property type="entry name" value="2Fe-2S ferredoxin-like"/>
    <property type="match status" value="1"/>
</dbReference>
<keyword evidence="8 10" id="KW-0520">NAD</keyword>
<keyword evidence="5 10" id="KW-1278">Translocase</keyword>
<dbReference type="InterPro" id="IPR006963">
    <property type="entry name" value="Mopterin_OxRdtase_4Fe-4S_dom"/>
</dbReference>
<dbReference type="InterPro" id="IPR000283">
    <property type="entry name" value="NADH_UbQ_OxRdtase_75kDa_su_CS"/>
</dbReference>
<comment type="cofactor">
    <cofactor evidence="10">
        <name>[2Fe-2S] cluster</name>
        <dbReference type="ChEBI" id="CHEBI:190135"/>
    </cofactor>
    <text evidence="10">Binds 1 [2Fe-2S] cluster per subunit.</text>
</comment>
<dbReference type="SUPFAM" id="SSF53706">
    <property type="entry name" value="Formate dehydrogenase/DMSO reductase, domains 1-3"/>
    <property type="match status" value="1"/>
</dbReference>
<proteinExistence type="inferred from homology"/>
<dbReference type="InterPro" id="IPR006656">
    <property type="entry name" value="Mopterin_OxRdtase"/>
</dbReference>
<dbReference type="PROSITE" id="PS51085">
    <property type="entry name" value="2FE2S_FER_2"/>
    <property type="match status" value="1"/>
</dbReference>
<dbReference type="CDD" id="cd00207">
    <property type="entry name" value="fer2"/>
    <property type="match status" value="1"/>
</dbReference>
<dbReference type="GO" id="GO:0051537">
    <property type="term" value="F:2 iron, 2 sulfur cluster binding"/>
    <property type="evidence" value="ECO:0007669"/>
    <property type="project" value="UniProtKB-UniRule"/>
</dbReference>
<evidence type="ECO:0000313" key="14">
    <source>
        <dbReference type="EMBL" id="MBS3649279.1"/>
    </source>
</evidence>
<evidence type="ECO:0000259" key="12">
    <source>
        <dbReference type="PROSITE" id="PS51669"/>
    </source>
</evidence>
<name>A0A942I321_9HYPH</name>
<accession>A0A942I321</accession>
<dbReference type="EMBL" id="JAGWCR010000005">
    <property type="protein sequence ID" value="MBS3649279.1"/>
    <property type="molecule type" value="Genomic_DNA"/>
</dbReference>
<dbReference type="PROSITE" id="PS00642">
    <property type="entry name" value="COMPLEX1_75K_2"/>
    <property type="match status" value="1"/>
</dbReference>
<dbReference type="PANTHER" id="PTHR43105">
    <property type="entry name" value="RESPIRATORY NITRATE REDUCTASE"/>
    <property type="match status" value="1"/>
</dbReference>
<dbReference type="GO" id="GO:0008137">
    <property type="term" value="F:NADH dehydrogenase (ubiquinone) activity"/>
    <property type="evidence" value="ECO:0007669"/>
    <property type="project" value="UniProtKB-UniRule"/>
</dbReference>
<dbReference type="Pfam" id="PF10588">
    <property type="entry name" value="NADH-G_4Fe-4S_3"/>
    <property type="match status" value="1"/>
</dbReference>
<protein>
    <recommendedName>
        <fullName evidence="10">NADH-quinone oxidoreductase</fullName>
        <ecNumber evidence="10">7.1.1.-</ecNumber>
    </recommendedName>
</protein>
<dbReference type="PROSITE" id="PS00643">
    <property type="entry name" value="COMPLEX1_75K_3"/>
    <property type="match status" value="1"/>
</dbReference>
<feature type="domain" description="2Fe-2S ferredoxin-type" evidence="11">
    <location>
        <begin position="1"/>
        <end position="82"/>
    </location>
</feature>
<dbReference type="SMART" id="SM00929">
    <property type="entry name" value="NADH-G_4Fe-4S_3"/>
    <property type="match status" value="1"/>
</dbReference>
<dbReference type="Gene3D" id="3.10.20.740">
    <property type="match status" value="1"/>
</dbReference>
<evidence type="ECO:0000256" key="1">
    <source>
        <dbReference type="ARBA" id="ARBA00001966"/>
    </source>
</evidence>
<dbReference type="EC" id="7.1.1.-" evidence="10"/>
<comment type="cofactor">
    <cofactor evidence="1 10">
        <name>[4Fe-4S] cluster</name>
        <dbReference type="ChEBI" id="CHEBI:49883"/>
    </cofactor>
</comment>
<evidence type="ECO:0000313" key="15">
    <source>
        <dbReference type="Proteomes" id="UP000680348"/>
    </source>
</evidence>
<dbReference type="Gene3D" id="3.40.50.740">
    <property type="match status" value="1"/>
</dbReference>
<evidence type="ECO:0000256" key="2">
    <source>
        <dbReference type="ARBA" id="ARBA00005404"/>
    </source>
</evidence>
<dbReference type="SUPFAM" id="SSF54862">
    <property type="entry name" value="4Fe-4S ferredoxins"/>
    <property type="match status" value="1"/>
</dbReference>
<keyword evidence="6 10" id="KW-0408">Iron</keyword>
<sequence>MARLKVDGKEIEVPDHYTLLQAAEEAGAEIPRFCFHERLSIAGNCRMCLVEVKGGPPKPQASCAVGVRDLRPGPNGELPEMFTNTPMVKKAREGVMEFLLINHPLDCPICDQGGECDLQDQAMAFGVDSSRYHENKRAVEDKYIGPLVKTIMTRCIHCTRCVRFTTEVAGISELGLIGRGEDAEITTYLEQAMTSELQGNVIDLCPVGALTSRPYAFQARPWELTKTESIDVMDAVGSAIRVDARGREVMRIMPRVNDQVNEEWISDKTRFIWDGLRTQRLDRPYVRRNDKLTPASWSEAFAAVRDAVSRTAPDRIGAMAGDLAAVEEMYALKLLMQSLGSRNLDCRQDGAKLDPSLGRGSYIFNPTIEGIEHADAVLIIGSNPRFEASVLNARIRKRWRMGDLPIGVIGEGGDLRYDYELLGAGPETLSRLAAGEGSFYEKLKNASNPLIVVGQGALTRPDGFAVLAKAAKLAMDVGALTEGWNGFAVLHTAAARVGGLDIGFVPGEGGRDVAGMLDGGADLLFLLGADEFDMSRTGNAFVVYIGTHGDRGAHRADVILPAAAYTEKSGTYVNTEGRVQRTARAGFAPGEAREDWAILRALSDVLGKRLPFDSLAQLRAALHEEYPHLQDIDDIKPGTGEDVARAAQLGGEIGRAAFASPIEDFYLTNPIARASAVMAECSALARSGFKQAAE</sequence>
<dbReference type="FunFam" id="3.10.20.740:FF:000001">
    <property type="entry name" value="NADH-quinone oxidoreductase subunit G"/>
    <property type="match status" value="1"/>
</dbReference>